<keyword evidence="4" id="KW-1185">Reference proteome</keyword>
<organism evidence="3 4">
    <name type="scientific">Coemansia guatemalensis</name>
    <dbReference type="NCBI Taxonomy" id="2761395"/>
    <lineage>
        <taxon>Eukaryota</taxon>
        <taxon>Fungi</taxon>
        <taxon>Fungi incertae sedis</taxon>
        <taxon>Zoopagomycota</taxon>
        <taxon>Kickxellomycotina</taxon>
        <taxon>Kickxellomycetes</taxon>
        <taxon>Kickxellales</taxon>
        <taxon>Kickxellaceae</taxon>
        <taxon>Coemansia</taxon>
    </lineage>
</organism>
<reference evidence="3" key="1">
    <citation type="submission" date="2022-07" db="EMBL/GenBank/DDBJ databases">
        <title>Phylogenomic reconstructions and comparative analyses of Kickxellomycotina fungi.</title>
        <authorList>
            <person name="Reynolds N.K."/>
            <person name="Stajich J.E."/>
            <person name="Barry K."/>
            <person name="Grigoriev I.V."/>
            <person name="Crous P."/>
            <person name="Smith M.E."/>
        </authorList>
    </citation>
    <scope>NUCLEOTIDE SEQUENCE</scope>
    <source>
        <strain evidence="3">NRRL 1565</strain>
    </source>
</reference>
<evidence type="ECO:0000259" key="2">
    <source>
        <dbReference type="Pfam" id="PF23305"/>
    </source>
</evidence>
<feature type="compositionally biased region" description="Basic and acidic residues" evidence="1">
    <location>
        <begin position="565"/>
        <end position="574"/>
    </location>
</feature>
<dbReference type="PANTHER" id="PTHR39463:SF1">
    <property type="entry name" value="MEDUSA"/>
    <property type="match status" value="1"/>
</dbReference>
<comment type="caution">
    <text evidence="3">The sequence shown here is derived from an EMBL/GenBank/DDBJ whole genome shotgun (WGS) entry which is preliminary data.</text>
</comment>
<dbReference type="EMBL" id="JANBUO010000162">
    <property type="protein sequence ID" value="KAJ2806760.1"/>
    <property type="molecule type" value="Genomic_DNA"/>
</dbReference>
<feature type="domain" description="DUF7082" evidence="2">
    <location>
        <begin position="88"/>
        <end position="241"/>
    </location>
</feature>
<sequence length="855" mass="90141">MPNLGSYIPNSTLSSTDLRFSGYILNGSNEVSRSEHAQTHSTQHVGERLSAAGTPNVSSTPYHGYTSVGTMPMMRYSSCNSYTSLLNKANLLFDNNLESMTVEWTLEERECRRRLVQFWRRHENNSIICTFKAVSVADRVPNSTIVSCIFWEEKQDFFITSVDCIHLLESLIAVRFTVEEKNRIRRNLEGFRPLTVSKCKAESADFFKLIMSFPNPKPRNIEKDVKVFPWRILPLALKKIIGKYTASYNNPSSTPLDALAATRASGSSHLTGVPLSAPAGGMMAFSPNAPSALTSTSTMAAAIAAASNNGTSAATRRNSFGSTFTAAGAQASTPSPASGSASKLSSTTSLAAILEAQGACNVAKSGVDARGMTSTYMACPQPDTGLCFDFDLGMGVNNKDSSAEGANASTTAPPSLNSNPLLGFGRLVSSAAHEKSTNANAPSFLQDQAQSQQQQHQRYGSTFKQGNNQQLYLAGMASDPSLQLSSSSALEQHNGTAAHFANGTIFEQLAGHGIHSLDAGSHFADSANNRGAVSIGANRQSQLQPQLQLAVRGSSTKRSTPHMPYKIDKAERTKPGSASSDCGSKTTAHSGLLSRVSTSLSSNCDHSSVRAVSPSIPLIMEQQATSSAAEAASFNSFLDLDAVAGPSSTSTTLPRSALISAESLSADSHSSFVASAGEFISSKAASVPFHDMLGKAFYNPPHLYGADNGSSIQAQDSHNVNIPDLPIGSGISPDDYTFLADLIRVSTSHASASPSNVTAYSARTEIKDSEPSAATTEADTCSEHDSAEHLPASVGGLVEQLFSPHIALAKNAAQSTTGLKADLTSSGGDASTNRLASPSLFNSVLFGDAKSSHSF</sequence>
<feature type="compositionally biased region" description="Polar residues" evidence="1">
    <location>
        <begin position="538"/>
        <end position="558"/>
    </location>
</feature>
<evidence type="ECO:0000313" key="4">
    <source>
        <dbReference type="Proteomes" id="UP001140094"/>
    </source>
</evidence>
<evidence type="ECO:0000313" key="3">
    <source>
        <dbReference type="EMBL" id="KAJ2806760.1"/>
    </source>
</evidence>
<proteinExistence type="predicted"/>
<dbReference type="GO" id="GO:0005634">
    <property type="term" value="C:nucleus"/>
    <property type="evidence" value="ECO:0007669"/>
    <property type="project" value="TreeGrafter"/>
</dbReference>
<accession>A0A9W8I5L8</accession>
<dbReference type="PANTHER" id="PTHR39463">
    <property type="entry name" value="MEDUSA"/>
    <property type="match status" value="1"/>
</dbReference>
<feature type="region of interest" description="Disordered" evidence="1">
    <location>
        <begin position="762"/>
        <end position="788"/>
    </location>
</feature>
<name>A0A9W8I5L8_9FUNG</name>
<dbReference type="AlphaFoldDB" id="A0A9W8I5L8"/>
<feature type="compositionally biased region" description="Polar residues" evidence="1">
    <location>
        <begin position="576"/>
        <end position="585"/>
    </location>
</feature>
<dbReference type="InterPro" id="IPR055509">
    <property type="entry name" value="DUF7082"/>
</dbReference>
<evidence type="ECO:0000256" key="1">
    <source>
        <dbReference type="SAM" id="MobiDB-lite"/>
    </source>
</evidence>
<dbReference type="OrthoDB" id="1751210at2759"/>
<protein>
    <recommendedName>
        <fullName evidence="2">DUF7082 domain-containing protein</fullName>
    </recommendedName>
</protein>
<dbReference type="Pfam" id="PF23305">
    <property type="entry name" value="DUF7082"/>
    <property type="match status" value="1"/>
</dbReference>
<gene>
    <name evidence="3" type="ORF">H4R20_001567</name>
</gene>
<feature type="region of interest" description="Disordered" evidence="1">
    <location>
        <begin position="538"/>
        <end position="585"/>
    </location>
</feature>
<dbReference type="Proteomes" id="UP001140094">
    <property type="component" value="Unassembled WGS sequence"/>
</dbReference>
<feature type="region of interest" description="Disordered" evidence="1">
    <location>
        <begin position="31"/>
        <end position="57"/>
    </location>
</feature>